<accession>A0A0F8Z8I3</accession>
<feature type="non-terminal residue" evidence="2">
    <location>
        <position position="187"/>
    </location>
</feature>
<dbReference type="AlphaFoldDB" id="A0A0F8Z8I3"/>
<feature type="compositionally biased region" description="Basic and acidic residues" evidence="1">
    <location>
        <begin position="175"/>
        <end position="187"/>
    </location>
</feature>
<reference evidence="2" key="1">
    <citation type="journal article" date="2015" name="Nature">
        <title>Complex archaea that bridge the gap between prokaryotes and eukaryotes.</title>
        <authorList>
            <person name="Spang A."/>
            <person name="Saw J.H."/>
            <person name="Jorgensen S.L."/>
            <person name="Zaremba-Niedzwiedzka K."/>
            <person name="Martijn J."/>
            <person name="Lind A.E."/>
            <person name="van Eijk R."/>
            <person name="Schleper C."/>
            <person name="Guy L."/>
            <person name="Ettema T.J."/>
        </authorList>
    </citation>
    <scope>NUCLEOTIDE SEQUENCE</scope>
</reference>
<sequence length="187" mass="21493">MAKTDEGGRGWTILSAALTNRPRARQKNHPISIVERDGAEYLRAPLIRKCRIKYRGEILTFGQEEFDQILKNHKDRIWDAPPYIRVAHGDSFGLAWFARVGDEEPHGDMVQENDWLVAYALPTDEDVKRAERGYKYTSIDVHPDYVSNQMGLAFSSDEFEEVDEDEVTKEVSMSDDDKKEKVITLSE</sequence>
<proteinExistence type="predicted"/>
<evidence type="ECO:0000256" key="1">
    <source>
        <dbReference type="SAM" id="MobiDB-lite"/>
    </source>
</evidence>
<gene>
    <name evidence="2" type="ORF">LCGC14_3001360</name>
</gene>
<dbReference type="EMBL" id="LAZR01061854">
    <property type="protein sequence ID" value="KKK62734.1"/>
    <property type="molecule type" value="Genomic_DNA"/>
</dbReference>
<comment type="caution">
    <text evidence="2">The sequence shown here is derived from an EMBL/GenBank/DDBJ whole genome shotgun (WGS) entry which is preliminary data.</text>
</comment>
<protein>
    <submittedName>
        <fullName evidence="2">Uncharacterized protein</fullName>
    </submittedName>
</protein>
<feature type="region of interest" description="Disordered" evidence="1">
    <location>
        <begin position="157"/>
        <end position="187"/>
    </location>
</feature>
<evidence type="ECO:0000313" key="2">
    <source>
        <dbReference type="EMBL" id="KKK62734.1"/>
    </source>
</evidence>
<name>A0A0F8Z8I3_9ZZZZ</name>
<feature type="compositionally biased region" description="Acidic residues" evidence="1">
    <location>
        <begin position="157"/>
        <end position="167"/>
    </location>
</feature>
<organism evidence="2">
    <name type="scientific">marine sediment metagenome</name>
    <dbReference type="NCBI Taxonomy" id="412755"/>
    <lineage>
        <taxon>unclassified sequences</taxon>
        <taxon>metagenomes</taxon>
        <taxon>ecological metagenomes</taxon>
    </lineage>
</organism>